<dbReference type="AlphaFoldDB" id="A0A2S5RAG6"/>
<organism evidence="1 2">
    <name type="scientific">Holospora curviuscula</name>
    <dbReference type="NCBI Taxonomy" id="1082868"/>
    <lineage>
        <taxon>Bacteria</taxon>
        <taxon>Pseudomonadati</taxon>
        <taxon>Pseudomonadota</taxon>
        <taxon>Alphaproteobacteria</taxon>
        <taxon>Holosporales</taxon>
        <taxon>Holosporaceae</taxon>
        <taxon>Holospora</taxon>
    </lineage>
</organism>
<proteinExistence type="predicted"/>
<evidence type="ECO:0000313" key="1">
    <source>
        <dbReference type="EMBL" id="PPE04297.1"/>
    </source>
</evidence>
<dbReference type="Proteomes" id="UP000239425">
    <property type="component" value="Unassembled WGS sequence"/>
</dbReference>
<reference evidence="1 2" key="1">
    <citation type="submission" date="2017-11" db="EMBL/GenBank/DDBJ databases">
        <title>Comparative genomic analysis of Holospora spp., intranuclear symbionts of paramecia.</title>
        <authorList>
            <person name="Garushyants S.K."/>
            <person name="Beliavskaya A."/>
            <person name="Malko D.B."/>
            <person name="Logacheva M.D."/>
            <person name="Rautian M.S."/>
            <person name="Gelfand M.S."/>
        </authorList>
    </citation>
    <scope>NUCLEOTIDE SEQUENCE [LARGE SCALE GENOMIC DNA]</scope>
    <source>
        <strain evidence="2">02AZ16</strain>
    </source>
</reference>
<keyword evidence="2" id="KW-1185">Reference proteome</keyword>
<comment type="caution">
    <text evidence="1">The sequence shown here is derived from an EMBL/GenBank/DDBJ whole genome shotgun (WGS) entry which is preliminary data.</text>
</comment>
<gene>
    <name evidence="1" type="ORF">HCUR_00488</name>
</gene>
<accession>A0A2S5RAG6</accession>
<name>A0A2S5RAG6_9PROT</name>
<dbReference type="EMBL" id="PHHC01000078">
    <property type="protein sequence ID" value="PPE04297.1"/>
    <property type="molecule type" value="Genomic_DNA"/>
</dbReference>
<sequence>MAMMAKLFWMRFFFWVDKKEDMGSSSVFYPSLIEGVRVEPFTDLSQASTAMTPLEGLHLSLQQGGFQGTQFKGEVSIEAREKLLLTPALRQDGFEKVSVTRDSKILQKTQAHQGQGVDYLDCSVQGHLAVDTPHLEVVSKTGQRPSGMEIVPRPEFTEIHRTVVPSITEESQRPRTTFKPAFKAALGVGVAALAGASGEIASGVLAASAQAFIQKGGLESLANHESLQLSDMLKAAGKSLAVQGLSLGIGDLGIAGNLVKTTAAHSAIYGGNPLETLARQGVFQISAAGASEIGQAYRSGLSGLEHKLLHGALAMASTVSLQALESGTGDWNQALLAAGATMAAESMAEGCTGIIREQLPTRELGEEEEGYFQRCDEAIRGLAETTSASLRVLTAASLTLAGQDAAVIQACDFASANALENNFVQWIVPAVMALLTGLEVWDGALEISEDLQEGKNSEALETLVKTGIKVLPGMKLAKAVVQAGETAGALKNAYKKEGMAGAGAVLAQEILGRQVGKALGKGLEKVGDFKRTTKALTGPKPVHRLPQGAGGEGGLLNKPVSAEEQAAITQYFTHYRNAKFVVGQHGDIEKIMENRNIEFKSVMEDFTARHHTGTHANNRRFIAFNIHPDAGVSIIIPEIWHQKGNLHTANHLKFDNLRQSLFWTIRDLRNCTNRIADPVLRKEVQHDLNAALIQAVRLNEQHFAEQMHQRILKP</sequence>
<protein>
    <submittedName>
        <fullName evidence="1">Uncharacterized protein</fullName>
    </submittedName>
</protein>
<evidence type="ECO:0000313" key="2">
    <source>
        <dbReference type="Proteomes" id="UP000239425"/>
    </source>
</evidence>